<evidence type="ECO:0000259" key="1">
    <source>
        <dbReference type="PROSITE" id="PS50093"/>
    </source>
</evidence>
<evidence type="ECO:0000313" key="2">
    <source>
        <dbReference type="EMBL" id="MCW3788481.1"/>
    </source>
</evidence>
<protein>
    <submittedName>
        <fullName evidence="2">Gliding motility-associated C-terminal domain-containing protein</fullName>
    </submittedName>
</protein>
<dbReference type="InterPro" id="IPR000601">
    <property type="entry name" value="PKD_dom"/>
</dbReference>
<dbReference type="InterPro" id="IPR026341">
    <property type="entry name" value="T9SS_type_B"/>
</dbReference>
<comment type="caution">
    <text evidence="2">The sequence shown here is derived from an EMBL/GenBank/DDBJ whole genome shotgun (WGS) entry which is preliminary data.</text>
</comment>
<dbReference type="AlphaFoldDB" id="A0AAE3M7M1"/>
<dbReference type="Proteomes" id="UP001209229">
    <property type="component" value="Unassembled WGS sequence"/>
</dbReference>
<dbReference type="SUPFAM" id="SSF49299">
    <property type="entry name" value="PKD domain"/>
    <property type="match status" value="1"/>
</dbReference>
<gene>
    <name evidence="2" type="ORF">OM075_18575</name>
</gene>
<dbReference type="SMART" id="SM00089">
    <property type="entry name" value="PKD"/>
    <property type="match status" value="1"/>
</dbReference>
<dbReference type="RefSeq" id="WP_301192040.1">
    <property type="nucleotide sequence ID" value="NZ_JAPDPJ010000054.1"/>
</dbReference>
<reference evidence="2" key="1">
    <citation type="submission" date="2022-10" db="EMBL/GenBank/DDBJ databases">
        <authorList>
            <person name="Yu W.X."/>
        </authorList>
    </citation>
    <scope>NUCLEOTIDE SEQUENCE</scope>
    <source>
        <strain evidence="2">AAT</strain>
    </source>
</reference>
<evidence type="ECO:0000313" key="3">
    <source>
        <dbReference type="Proteomes" id="UP001209229"/>
    </source>
</evidence>
<organism evidence="2 3">
    <name type="scientific">Plebeiibacterium sediminum</name>
    <dbReference type="NCBI Taxonomy" id="2992112"/>
    <lineage>
        <taxon>Bacteria</taxon>
        <taxon>Pseudomonadati</taxon>
        <taxon>Bacteroidota</taxon>
        <taxon>Bacteroidia</taxon>
        <taxon>Marinilabiliales</taxon>
        <taxon>Marinilabiliaceae</taxon>
        <taxon>Plebeiibacterium</taxon>
    </lineage>
</organism>
<keyword evidence="3" id="KW-1185">Reference proteome</keyword>
<dbReference type="EMBL" id="JAPDPJ010000054">
    <property type="protein sequence ID" value="MCW3788481.1"/>
    <property type="molecule type" value="Genomic_DNA"/>
</dbReference>
<dbReference type="CDD" id="cd00146">
    <property type="entry name" value="PKD"/>
    <property type="match status" value="1"/>
</dbReference>
<dbReference type="InterPro" id="IPR022409">
    <property type="entry name" value="PKD/Chitinase_dom"/>
</dbReference>
<accession>A0AAE3M7M1</accession>
<sequence length="421" mass="46900">MNSNKQEFLIMKIIYKYIILFLLSVVAINTNAQIIANGNTDQATSNSGAPIFLFSDLSSGSLSVSTLPESTYTWYTYSGTGWNQIQSSNNPTLTTSLLETGYRVVRNNTTSTDEFFCWVFQPEIISAEIETTTFDCINLDLAVIPQVKTLTYYNFTNGSPITLDYSYSYQWESLPAGEIDGSTEAIPEITSPYENTSYTVNLSAFNGAATTTATIDIEAIAVSAAFSFTPTDRENYNELQELNYKGSAPMSVAFESESLGTITDYEWNFIKNAFGDDEAYTYAPHLEPNTNFTFEEIGTYNITLTVSNIFSGCSNIKEIDTPLEVIEIKLEAPNVFTPNGDGINDEFVVVYRSIKSFKMVIVNRWGRKVFTTTNPAEGWDGKISGREASEGVYFYYIEAKGFNEGETLEKKGPLHLIRGKK</sequence>
<dbReference type="Gene3D" id="2.60.40.10">
    <property type="entry name" value="Immunoglobulins"/>
    <property type="match status" value="1"/>
</dbReference>
<name>A0AAE3M7M1_9BACT</name>
<feature type="domain" description="PKD" evidence="1">
    <location>
        <begin position="245"/>
        <end position="308"/>
    </location>
</feature>
<dbReference type="Pfam" id="PF00801">
    <property type="entry name" value="PKD"/>
    <property type="match status" value="1"/>
</dbReference>
<dbReference type="InterPro" id="IPR035986">
    <property type="entry name" value="PKD_dom_sf"/>
</dbReference>
<dbReference type="PROSITE" id="PS50093">
    <property type="entry name" value="PKD"/>
    <property type="match status" value="1"/>
</dbReference>
<proteinExistence type="predicted"/>
<dbReference type="NCBIfam" id="TIGR04131">
    <property type="entry name" value="Bac_Flav_CTERM"/>
    <property type="match status" value="1"/>
</dbReference>
<dbReference type="InterPro" id="IPR013783">
    <property type="entry name" value="Ig-like_fold"/>
</dbReference>
<dbReference type="Pfam" id="PF13585">
    <property type="entry name" value="CHU_C"/>
    <property type="match status" value="1"/>
</dbReference>